<dbReference type="PANTHER" id="PTHR38469:SF1">
    <property type="entry name" value="PERIPLASMIC PEPTIDASE SUBFAMILY S1B"/>
    <property type="match status" value="1"/>
</dbReference>
<organism evidence="8 9">
    <name type="scientific">Carboxylicivirga sediminis</name>
    <dbReference type="NCBI Taxonomy" id="2006564"/>
    <lineage>
        <taxon>Bacteria</taxon>
        <taxon>Pseudomonadati</taxon>
        <taxon>Bacteroidota</taxon>
        <taxon>Bacteroidia</taxon>
        <taxon>Marinilabiliales</taxon>
        <taxon>Marinilabiliaceae</taxon>
        <taxon>Carboxylicivirga</taxon>
    </lineage>
</organism>
<accession>A0A941F3J5</accession>
<keyword evidence="3 7" id="KW-0645">Protease</keyword>
<comment type="similarity">
    <text evidence="1 7">Belongs to the peptidase S46 family.</text>
</comment>
<sequence length="718" mass="82055">MKRIVLTLVAALFLQTFARADEGMWIPMLLKKYNIEQMQEMGFKLTAEDVYSVNQACLKDAVVIFGRGCTGELISDKGLIVTNHHCGYGQIQYHSSVEHDYLTNGFWAMSPEEELVNPDLTVTFLKRMEDVTARVLDGVNDDMKVEERNKIIAQNIKAIKEEAIKDTHYKAVLKPFFQGNQYFLFVNEVFKDVRLVGAPPSAIGKFGGDTDNWMWPRHTGDFSMFRIYADKDNKPAAYSKDNVPYKPAKHFPVSLKGVNEGDFTMVFGYPGSTYQYVPSYHLEMLTETVNPKLIDVRTEKLAIMNRFQEADPAVRIKYAAKNARISNSWKRWIGENRGLEILDAINKKQAYEEGFMAWAKAEAPEYADLLDKYKAVYKDYTNYNLTYGYYREMIPSNGIEIANLAGKMEALVALYKADELNAEAAQKLKDGLVKSVKLFFKDYYQPLDMEISAKLLSMYAENIEATFQPGVYNLINGKFKSDVNKYVDYLFAKSIFDEEAKVIEFINGFSAKSLKTLEKDPAYLLNKSFASVYGDKVYPQLKKYRSELADLDKAYMAAQMKYESDRIFYPDANFTLRVSYGQVKGYTARDAVYYKHYTTLEGIMEKDNPDIYDYRVPAKLKELYNNKDYGRYEVDGTVPVCFVATNHTTGGNSGSPVLNAEGHLIGINFDRAWEGVMSDLMFNPEQCRNISLDMRYVLFIVDKMAGAGYLLDEMTIIE</sequence>
<evidence type="ECO:0000256" key="3">
    <source>
        <dbReference type="ARBA" id="ARBA00022670"/>
    </source>
</evidence>
<keyword evidence="5 7" id="KW-0378">Hydrolase</keyword>
<dbReference type="EMBL" id="JAGTAR010000015">
    <property type="protein sequence ID" value="MBR8536126.1"/>
    <property type="molecule type" value="Genomic_DNA"/>
</dbReference>
<protein>
    <recommendedName>
        <fullName evidence="7">Dipeptidyl-peptidase</fullName>
        <ecNumber evidence="7">3.4.14.-</ecNumber>
    </recommendedName>
</protein>
<keyword evidence="9" id="KW-1185">Reference proteome</keyword>
<dbReference type="Pfam" id="PF10459">
    <property type="entry name" value="Peptidase_S46"/>
    <property type="match status" value="1"/>
</dbReference>
<evidence type="ECO:0000256" key="2">
    <source>
        <dbReference type="ARBA" id="ARBA00022438"/>
    </source>
</evidence>
<dbReference type="InterPro" id="IPR043504">
    <property type="entry name" value="Peptidase_S1_PA_chymotrypsin"/>
</dbReference>
<comment type="function">
    <text evidence="7">Catalyzes the removal of dipeptides from the N-terminus of oligopeptides.</text>
</comment>
<evidence type="ECO:0000256" key="5">
    <source>
        <dbReference type="ARBA" id="ARBA00022801"/>
    </source>
</evidence>
<keyword evidence="4 7" id="KW-0732">Signal</keyword>
<feature type="signal peptide" evidence="7">
    <location>
        <begin position="1"/>
        <end position="20"/>
    </location>
</feature>
<dbReference type="PANTHER" id="PTHR38469">
    <property type="entry name" value="PERIPLASMIC PEPTIDASE SUBFAMILY S1B"/>
    <property type="match status" value="1"/>
</dbReference>
<dbReference type="SUPFAM" id="SSF50494">
    <property type="entry name" value="Trypsin-like serine proteases"/>
    <property type="match status" value="1"/>
</dbReference>
<comment type="caution">
    <text evidence="8">The sequence shown here is derived from an EMBL/GenBank/DDBJ whole genome shotgun (WGS) entry which is preliminary data.</text>
</comment>
<dbReference type="GO" id="GO:0008239">
    <property type="term" value="F:dipeptidyl-peptidase activity"/>
    <property type="evidence" value="ECO:0007669"/>
    <property type="project" value="UniProtKB-UniRule"/>
</dbReference>
<evidence type="ECO:0000256" key="1">
    <source>
        <dbReference type="ARBA" id="ARBA00010491"/>
    </source>
</evidence>
<dbReference type="EC" id="3.4.14.-" evidence="7"/>
<dbReference type="GO" id="GO:0006508">
    <property type="term" value="P:proteolysis"/>
    <property type="evidence" value="ECO:0007669"/>
    <property type="project" value="UniProtKB-KW"/>
</dbReference>
<dbReference type="InterPro" id="IPR019500">
    <property type="entry name" value="Pep_S46"/>
</dbReference>
<evidence type="ECO:0000313" key="9">
    <source>
        <dbReference type="Proteomes" id="UP000679220"/>
    </source>
</evidence>
<reference evidence="8" key="1">
    <citation type="journal article" date="2018" name="Int. J. Syst. Evol. Microbiol.">
        <title>Carboxylicivirga sediminis sp. nov., isolated from coastal sediment.</title>
        <authorList>
            <person name="Wang F.Q."/>
            <person name="Ren L.H."/>
            <person name="Zou R.J."/>
            <person name="Sun Y.Z."/>
            <person name="Liu X.J."/>
            <person name="Jiang F."/>
            <person name="Liu L.J."/>
        </authorList>
    </citation>
    <scope>NUCLEOTIDE SEQUENCE</scope>
    <source>
        <strain evidence="8">JR1</strain>
    </source>
</reference>
<dbReference type="InterPro" id="IPR009003">
    <property type="entry name" value="Peptidase_S1_PA"/>
</dbReference>
<name>A0A941F3J5_9BACT</name>
<proteinExistence type="inferred from homology"/>
<dbReference type="Gene3D" id="2.40.10.10">
    <property type="entry name" value="Trypsin-like serine proteases"/>
    <property type="match status" value="1"/>
</dbReference>
<dbReference type="Proteomes" id="UP000679220">
    <property type="component" value="Unassembled WGS sequence"/>
</dbReference>
<reference evidence="8" key="2">
    <citation type="submission" date="2021-04" db="EMBL/GenBank/DDBJ databases">
        <authorList>
            <person name="Zhang T."/>
            <person name="Zhang Y."/>
            <person name="Lu D."/>
            <person name="Zuo D."/>
            <person name="Du Z."/>
        </authorList>
    </citation>
    <scope>NUCLEOTIDE SEQUENCE</scope>
    <source>
        <strain evidence="8">JR1</strain>
    </source>
</reference>
<dbReference type="AlphaFoldDB" id="A0A941F3J5"/>
<evidence type="ECO:0000256" key="6">
    <source>
        <dbReference type="ARBA" id="ARBA00022825"/>
    </source>
</evidence>
<feature type="chain" id="PRO_5038162623" description="Dipeptidyl-peptidase" evidence="7">
    <location>
        <begin position="21"/>
        <end position="718"/>
    </location>
</feature>
<keyword evidence="6 7" id="KW-0720">Serine protease</keyword>
<evidence type="ECO:0000256" key="7">
    <source>
        <dbReference type="RuleBase" id="RU366067"/>
    </source>
</evidence>
<keyword evidence="2 7" id="KW-0031">Aminopeptidase</keyword>
<dbReference type="GO" id="GO:0043171">
    <property type="term" value="P:peptide catabolic process"/>
    <property type="evidence" value="ECO:0007669"/>
    <property type="project" value="UniProtKB-UniRule"/>
</dbReference>
<dbReference type="GO" id="GO:0070009">
    <property type="term" value="F:serine-type aminopeptidase activity"/>
    <property type="evidence" value="ECO:0007669"/>
    <property type="project" value="UniProtKB-UniRule"/>
</dbReference>
<evidence type="ECO:0000256" key="4">
    <source>
        <dbReference type="ARBA" id="ARBA00022729"/>
    </source>
</evidence>
<gene>
    <name evidence="8" type="ORF">KDU71_11205</name>
</gene>
<evidence type="ECO:0000313" key="8">
    <source>
        <dbReference type="EMBL" id="MBR8536126.1"/>
    </source>
</evidence>